<protein>
    <submittedName>
        <fullName evidence="2">DNA mismatch repair protein MutS</fullName>
    </submittedName>
</protein>
<dbReference type="Gene3D" id="3.30.1370.110">
    <property type="match status" value="1"/>
</dbReference>
<dbReference type="InterPro" id="IPR002625">
    <property type="entry name" value="Smr_dom"/>
</dbReference>
<dbReference type="PROSITE" id="PS50828">
    <property type="entry name" value="SMR"/>
    <property type="match status" value="1"/>
</dbReference>
<dbReference type="Pfam" id="PF01713">
    <property type="entry name" value="Smr"/>
    <property type="match status" value="1"/>
</dbReference>
<dbReference type="InterPro" id="IPR036781">
    <property type="entry name" value="Smr_assoc-like_sf"/>
</dbReference>
<dbReference type="Proteomes" id="UP000466586">
    <property type="component" value="Unassembled WGS sequence"/>
</dbReference>
<dbReference type="Gene3D" id="2.60.40.1600">
    <property type="entry name" value="Smr-associated-like"/>
    <property type="match status" value="1"/>
</dbReference>
<dbReference type="RefSeq" id="WP_160842627.1">
    <property type="nucleotide sequence ID" value="NZ_WVHT01000001.1"/>
</dbReference>
<accession>A0A7K1Y4L1</accession>
<name>A0A7K1Y4L1_9SPHI</name>
<dbReference type="AlphaFoldDB" id="A0A7K1Y4L1"/>
<evidence type="ECO:0000313" key="3">
    <source>
        <dbReference type="Proteomes" id="UP000466586"/>
    </source>
</evidence>
<evidence type="ECO:0000313" key="2">
    <source>
        <dbReference type="EMBL" id="MXV49517.1"/>
    </source>
</evidence>
<evidence type="ECO:0000259" key="1">
    <source>
        <dbReference type="PROSITE" id="PS50828"/>
    </source>
</evidence>
<dbReference type="InterPro" id="IPR036063">
    <property type="entry name" value="Smr_dom_sf"/>
</dbReference>
<proteinExistence type="predicted"/>
<organism evidence="2 3">
    <name type="scientific">Hufsiella arboris</name>
    <dbReference type="NCBI Taxonomy" id="2695275"/>
    <lineage>
        <taxon>Bacteria</taxon>
        <taxon>Pseudomonadati</taxon>
        <taxon>Bacteroidota</taxon>
        <taxon>Sphingobacteriia</taxon>
        <taxon>Sphingobacteriales</taxon>
        <taxon>Sphingobacteriaceae</taxon>
        <taxon>Hufsiella</taxon>
    </lineage>
</organism>
<sequence length="314" mass="35773">MKFQLGEFVRFVEEKYEGIITKIISDDMVGVTGDDDFEIPVQVSKITYVHGREPDRKEVHETTDETPQSGEFKTHGIQLAVVPDLSKSSAVTFFVINQTSWQLLLSLSTEKNHQYKGEYAGLLGPRSATKIYAANLGEIELWPSFIFSALYFTKQSVAPLKPLQLTKKFKGKDFSGSKSKTDIINQQAWIIEMDEPEPKIDPEKLKESFFKPTTEKQQIEKPSKEVDLHIEKLRDDHQFLSNRQILEVQIKQFQTSLDAAIVHKLPSIIFIHGTGNGTLKQEIHKALGKHQQVKTFMDARKEKFGYGATEVMLK</sequence>
<comment type="caution">
    <text evidence="2">The sequence shown here is derived from an EMBL/GenBank/DDBJ whole genome shotgun (WGS) entry which is preliminary data.</text>
</comment>
<reference evidence="2 3" key="1">
    <citation type="submission" date="2019-11" db="EMBL/GenBank/DDBJ databases">
        <title>Pedobacter sp. HMF7647 Genome sequencing and assembly.</title>
        <authorList>
            <person name="Kang H."/>
            <person name="Kim H."/>
            <person name="Joh K."/>
        </authorList>
    </citation>
    <scope>NUCLEOTIDE SEQUENCE [LARGE SCALE GENOMIC DNA]</scope>
    <source>
        <strain evidence="2 3">HMF7647</strain>
    </source>
</reference>
<dbReference type="EMBL" id="WVHT01000001">
    <property type="protein sequence ID" value="MXV49517.1"/>
    <property type="molecule type" value="Genomic_DNA"/>
</dbReference>
<gene>
    <name evidence="2" type="ORF">GS399_00920</name>
</gene>
<dbReference type="SUPFAM" id="SSF158949">
    <property type="entry name" value="Smr-associated domain-like"/>
    <property type="match status" value="1"/>
</dbReference>
<keyword evidence="3" id="KW-1185">Reference proteome</keyword>
<feature type="domain" description="Smr" evidence="1">
    <location>
        <begin position="257"/>
        <end position="314"/>
    </location>
</feature>